<comment type="caution">
    <text evidence="7">The sequence shown here is derived from an EMBL/GenBank/DDBJ whole genome shotgun (WGS) entry which is preliminary data.</text>
</comment>
<evidence type="ECO:0000256" key="2">
    <source>
        <dbReference type="ARBA" id="ARBA00022574"/>
    </source>
</evidence>
<comment type="function">
    <text evidence="4">The B regulatory subunit may modulate substrate selectivity and catalytic activity, and may also direct the localization of the catalytic enzyme to a particular subcellular compartment.</text>
</comment>
<reference evidence="7" key="1">
    <citation type="submission" date="2020-10" db="EMBL/GenBank/DDBJ databases">
        <authorList>
            <person name="Han B."/>
            <person name="Lu T."/>
            <person name="Zhao Q."/>
            <person name="Huang X."/>
            <person name="Zhao Y."/>
        </authorList>
    </citation>
    <scope>NUCLEOTIDE SEQUENCE</scope>
</reference>
<dbReference type="OrthoDB" id="6274823at2759"/>
<sequence>MPMSNTGRRRRSTRSVAPSRTTSPSPSGRREPQPPSRLPQWKFSQVLGELPPAAEAHRDGAPRPQDDDGIYQLMSANSNLRASRSIFVGCWTDRCFRTRASADEISAVEFDGRGEYLAAGDNAGRVILFRMTDDDDGDGARPRAELERADRTGAPSPRYSYATEFQSHEPVLEISKKIKRVRWCARPNSSLLMLAANDRTVKLWKVSEYKKAPKKGKDRSRWGGTTAALSLKEPYYSESEWAATKPRGSSGDPDERPEKGGDVGDGYSAKCRRVFGRAHEFNIHSISNNCDGETFVSADDVRINLWHLEVTSQCFNIVDTKPEDMEDLVEVITTAEFHPSSCSLLAYGSSSGLVRLVDLRRSALCDHSVRILQDRENRPQPSTFFTEIISCTTDLKFTGDGKYLLTRDYMNLKLWDLRVETSPVATYKVHEFLRPKLSELYTDDYIFDRFSCCASKDGAYFATGSYSNTFKVFSRAAAQTSGTTLEASTNPYRIQLQAPTKIPALLGNFSLGVNRKGQDGPMSDGKEEVACNMASKVKHLAWHPAENFIVCAANNSLYILEARKGNADAGFPHLRWAVTLSCKLGEFSTGVPVLKGFSPGFPFLKGHSTGRLIRILLFSSGLSFPPTNPGELSSGVDTPSCKLQRVFSWSSDQDLVLLQWAIFFTREPQRAFGWCHAQHLAFLRWAIHFSKKHAALFWASTQDSVNLGSTGSESIVVASPTCREPCSTPNWSLDIFIFFSIRGS</sequence>
<keyword evidence="8" id="KW-1185">Reference proteome</keyword>
<evidence type="ECO:0000256" key="6">
    <source>
        <dbReference type="SAM" id="MobiDB-lite"/>
    </source>
</evidence>
<dbReference type="GO" id="GO:0019888">
    <property type="term" value="F:protein phosphatase regulator activity"/>
    <property type="evidence" value="ECO:0007669"/>
    <property type="project" value="InterPro"/>
</dbReference>
<evidence type="ECO:0000256" key="4">
    <source>
        <dbReference type="ARBA" id="ARBA00034298"/>
    </source>
</evidence>
<feature type="compositionally biased region" description="Basic and acidic residues" evidence="6">
    <location>
        <begin position="138"/>
        <end position="151"/>
    </location>
</feature>
<dbReference type="PRINTS" id="PR00600">
    <property type="entry name" value="PP2APR55"/>
</dbReference>
<dbReference type="InterPro" id="IPR001680">
    <property type="entry name" value="WD40_rpt"/>
</dbReference>
<proteinExistence type="inferred from homology"/>
<evidence type="ECO:0000256" key="5">
    <source>
        <dbReference type="RuleBase" id="RU331113"/>
    </source>
</evidence>
<feature type="compositionally biased region" description="Basic and acidic residues" evidence="6">
    <location>
        <begin position="253"/>
        <end position="262"/>
    </location>
</feature>
<dbReference type="SMART" id="SM00320">
    <property type="entry name" value="WD40"/>
    <property type="match status" value="7"/>
</dbReference>
<protein>
    <recommendedName>
        <fullName evidence="5">Serine/threonine-protein phosphatase 2A 55 kDa regulatory subunit B</fullName>
    </recommendedName>
</protein>
<feature type="region of interest" description="Disordered" evidence="6">
    <location>
        <begin position="240"/>
        <end position="264"/>
    </location>
</feature>
<feature type="compositionally biased region" description="Low complexity" evidence="6">
    <location>
        <begin position="14"/>
        <end position="27"/>
    </location>
</feature>
<feature type="region of interest" description="Disordered" evidence="6">
    <location>
        <begin position="1"/>
        <end position="41"/>
    </location>
</feature>
<evidence type="ECO:0000313" key="8">
    <source>
        <dbReference type="Proteomes" id="UP000604825"/>
    </source>
</evidence>
<dbReference type="EMBL" id="CAJGYO010000008">
    <property type="protein sequence ID" value="CAD6250293.1"/>
    <property type="molecule type" value="Genomic_DNA"/>
</dbReference>
<dbReference type="SUPFAM" id="SSF50978">
    <property type="entry name" value="WD40 repeat-like"/>
    <property type="match status" value="1"/>
</dbReference>
<evidence type="ECO:0000313" key="7">
    <source>
        <dbReference type="EMBL" id="CAD6250293.1"/>
    </source>
</evidence>
<keyword evidence="3 5" id="KW-0677">Repeat</keyword>
<comment type="similarity">
    <text evidence="1 5">Belongs to the phosphatase 2A regulatory subunit B family.</text>
</comment>
<name>A0A811Q309_9POAL</name>
<dbReference type="PANTHER" id="PTHR11871">
    <property type="entry name" value="PROTEIN PHOSPHATASE PP2A REGULATORY SUBUNIT B"/>
    <property type="match status" value="1"/>
</dbReference>
<dbReference type="InterPro" id="IPR036322">
    <property type="entry name" value="WD40_repeat_dom_sf"/>
</dbReference>
<feature type="region of interest" description="Disordered" evidence="6">
    <location>
        <begin position="133"/>
        <end position="157"/>
    </location>
</feature>
<gene>
    <name evidence="7" type="ORF">NCGR_LOCUS34087</name>
</gene>
<accession>A0A811Q309</accession>
<dbReference type="Gene3D" id="2.130.10.10">
    <property type="entry name" value="YVTN repeat-like/Quinoprotein amine dehydrogenase"/>
    <property type="match status" value="3"/>
</dbReference>
<keyword evidence="2 5" id="KW-0853">WD repeat</keyword>
<dbReference type="Proteomes" id="UP000604825">
    <property type="component" value="Unassembled WGS sequence"/>
</dbReference>
<evidence type="ECO:0000256" key="3">
    <source>
        <dbReference type="ARBA" id="ARBA00022737"/>
    </source>
</evidence>
<dbReference type="InterPro" id="IPR000009">
    <property type="entry name" value="PP2A_PR55"/>
</dbReference>
<dbReference type="Pfam" id="PF00400">
    <property type="entry name" value="WD40"/>
    <property type="match status" value="1"/>
</dbReference>
<dbReference type="InterPro" id="IPR015943">
    <property type="entry name" value="WD40/YVTN_repeat-like_dom_sf"/>
</dbReference>
<organism evidence="7 8">
    <name type="scientific">Miscanthus lutarioriparius</name>
    <dbReference type="NCBI Taxonomy" id="422564"/>
    <lineage>
        <taxon>Eukaryota</taxon>
        <taxon>Viridiplantae</taxon>
        <taxon>Streptophyta</taxon>
        <taxon>Embryophyta</taxon>
        <taxon>Tracheophyta</taxon>
        <taxon>Spermatophyta</taxon>
        <taxon>Magnoliopsida</taxon>
        <taxon>Liliopsida</taxon>
        <taxon>Poales</taxon>
        <taxon>Poaceae</taxon>
        <taxon>PACMAD clade</taxon>
        <taxon>Panicoideae</taxon>
        <taxon>Andropogonodae</taxon>
        <taxon>Andropogoneae</taxon>
        <taxon>Saccharinae</taxon>
        <taxon>Miscanthus</taxon>
    </lineage>
</organism>
<dbReference type="GO" id="GO:0000159">
    <property type="term" value="C:protein phosphatase type 2A complex"/>
    <property type="evidence" value="ECO:0007669"/>
    <property type="project" value="UniProtKB-UniRule"/>
</dbReference>
<dbReference type="AlphaFoldDB" id="A0A811Q309"/>
<evidence type="ECO:0000256" key="1">
    <source>
        <dbReference type="ARBA" id="ARBA00008259"/>
    </source>
</evidence>